<organism evidence="2 3">
    <name type="scientific">Limnoraphis robusta CCNP1315</name>
    <dbReference type="NCBI Taxonomy" id="3110306"/>
    <lineage>
        <taxon>Bacteria</taxon>
        <taxon>Bacillati</taxon>
        <taxon>Cyanobacteriota</taxon>
        <taxon>Cyanophyceae</taxon>
        <taxon>Oscillatoriophycideae</taxon>
        <taxon>Oscillatoriales</taxon>
        <taxon>Sirenicapillariaceae</taxon>
        <taxon>Limnoraphis</taxon>
    </lineage>
</organism>
<name>A0ABU5U306_9CYAN</name>
<evidence type="ECO:0000313" key="2">
    <source>
        <dbReference type="EMBL" id="MEA5521573.1"/>
    </source>
</evidence>
<gene>
    <name evidence="2" type="ORF">VB854_21785</name>
</gene>
<dbReference type="InterPro" id="IPR021027">
    <property type="entry name" value="Transposase_put_HTH"/>
</dbReference>
<protein>
    <submittedName>
        <fullName evidence="2">Helix-turn-helix domain-containing protein</fullName>
    </submittedName>
</protein>
<dbReference type="Pfam" id="PF12323">
    <property type="entry name" value="HTH_OrfB_IS605"/>
    <property type="match status" value="1"/>
</dbReference>
<reference evidence="2 3" key="1">
    <citation type="submission" date="2023-12" db="EMBL/GenBank/DDBJ databases">
        <title>Baltic Sea Cyanobacteria.</title>
        <authorList>
            <person name="Delbaje E."/>
            <person name="Fewer D.P."/>
            <person name="Shishido T.K."/>
        </authorList>
    </citation>
    <scope>NUCLEOTIDE SEQUENCE [LARGE SCALE GENOMIC DNA]</scope>
    <source>
        <strain evidence="2 3">CCNP 1315</strain>
    </source>
</reference>
<feature type="domain" description="Transposase putative helix-turn-helix" evidence="1">
    <location>
        <begin position="50"/>
        <end position="86"/>
    </location>
</feature>
<dbReference type="Proteomes" id="UP001301728">
    <property type="component" value="Unassembled WGS sequence"/>
</dbReference>
<dbReference type="RefSeq" id="WP_323306958.1">
    <property type="nucleotide sequence ID" value="NZ_JAYGHT010000134.1"/>
</dbReference>
<dbReference type="EMBL" id="JAYGHT010000134">
    <property type="protein sequence ID" value="MEA5521573.1"/>
    <property type="molecule type" value="Genomic_DNA"/>
</dbReference>
<sequence>MEKSWFWTTLFTARKLFAKRDAPASYSPPIFSPSFTSLVAECTDSENTGKRSLKIRIYLTASQRNLVRQWFGVSRLVFNTTVKYLQEPDTKANWKAIKTGILNSLPDFCKSVPYQIKSIAVKDACKA</sequence>
<accession>A0ABU5U306</accession>
<comment type="caution">
    <text evidence="2">The sequence shown here is derived from an EMBL/GenBank/DDBJ whole genome shotgun (WGS) entry which is preliminary data.</text>
</comment>
<evidence type="ECO:0000313" key="3">
    <source>
        <dbReference type="Proteomes" id="UP001301728"/>
    </source>
</evidence>
<proteinExistence type="predicted"/>
<feature type="non-terminal residue" evidence="2">
    <location>
        <position position="127"/>
    </location>
</feature>
<evidence type="ECO:0000259" key="1">
    <source>
        <dbReference type="Pfam" id="PF12323"/>
    </source>
</evidence>
<keyword evidence="3" id="KW-1185">Reference proteome</keyword>